<evidence type="ECO:0000313" key="2">
    <source>
        <dbReference type="EMBL" id="KZS40177.1"/>
    </source>
</evidence>
<dbReference type="STRING" id="1642818.AWE51_25085"/>
<evidence type="ECO:0008006" key="4">
    <source>
        <dbReference type="Google" id="ProtNLM"/>
    </source>
</evidence>
<feature type="chain" id="PRO_5007841397" description="Cell wall anchor protein" evidence="1">
    <location>
        <begin position="20"/>
        <end position="288"/>
    </location>
</feature>
<keyword evidence="1" id="KW-0732">Signal</keyword>
<feature type="signal peptide" evidence="1">
    <location>
        <begin position="1"/>
        <end position="19"/>
    </location>
</feature>
<name>A0A163A0K1_9FLAO</name>
<organism evidence="2 3">
    <name type="scientific">Aquimarina aggregata</name>
    <dbReference type="NCBI Taxonomy" id="1642818"/>
    <lineage>
        <taxon>Bacteria</taxon>
        <taxon>Pseudomonadati</taxon>
        <taxon>Bacteroidota</taxon>
        <taxon>Flavobacteriia</taxon>
        <taxon>Flavobacteriales</taxon>
        <taxon>Flavobacteriaceae</taxon>
        <taxon>Aquimarina</taxon>
    </lineage>
</organism>
<sequence>MKKIIFTLIVVTFTIQFHAQEQFSSINLFGSNPTPSVNGFLNKLEFTQGNHGALVFHPGQKDELMFGFHKNGSFYWGTGRSATKKDYYSMYLNGSNGDLRVLGTTTIKSTSILGNNPTPSVNGFLNRLEFKGGAHAALVFHPGQKDELMFGLHQNGNFYWGTGRSATKKDYYSMYLNGNNGNLGIRGKLTSSEVEVKVGGWADFVFNDDYQLPSLEEVENHIQKKGHLANIPSEIEVIRNGINLGEMDAKLLRKIEELTLYTIQQNKELKELRSIIKNLQSKVQDLNK</sequence>
<accession>A0A163A0K1</accession>
<protein>
    <recommendedName>
        <fullName evidence="4">Cell wall anchor protein</fullName>
    </recommendedName>
</protein>
<evidence type="ECO:0000256" key="1">
    <source>
        <dbReference type="SAM" id="SignalP"/>
    </source>
</evidence>
<reference evidence="2 3" key="1">
    <citation type="submission" date="2016-01" db="EMBL/GenBank/DDBJ databases">
        <title>The draft genome sequence of Aquimarina sp. RZW4-3-2.</title>
        <authorList>
            <person name="Wang Y."/>
        </authorList>
    </citation>
    <scope>NUCLEOTIDE SEQUENCE [LARGE SCALE GENOMIC DNA]</scope>
    <source>
        <strain evidence="2 3">RZW4-3-2</strain>
    </source>
</reference>
<dbReference type="OrthoDB" id="658938at2"/>
<dbReference type="EMBL" id="LQRT01000015">
    <property type="protein sequence ID" value="KZS40177.1"/>
    <property type="molecule type" value="Genomic_DNA"/>
</dbReference>
<evidence type="ECO:0000313" key="3">
    <source>
        <dbReference type="Proteomes" id="UP000076715"/>
    </source>
</evidence>
<dbReference type="RefSeq" id="WP_066314795.1">
    <property type="nucleotide sequence ID" value="NZ_CANLSS010000002.1"/>
</dbReference>
<keyword evidence="3" id="KW-1185">Reference proteome</keyword>
<dbReference type="AlphaFoldDB" id="A0A163A0K1"/>
<proteinExistence type="predicted"/>
<comment type="caution">
    <text evidence="2">The sequence shown here is derived from an EMBL/GenBank/DDBJ whole genome shotgun (WGS) entry which is preliminary data.</text>
</comment>
<gene>
    <name evidence="2" type="ORF">AWE51_25085</name>
</gene>
<dbReference type="Proteomes" id="UP000076715">
    <property type="component" value="Unassembled WGS sequence"/>
</dbReference>